<feature type="compositionally biased region" description="Basic residues" evidence="1">
    <location>
        <begin position="52"/>
        <end position="65"/>
    </location>
</feature>
<protein>
    <submittedName>
        <fullName evidence="2">Uncharacterized protein</fullName>
    </submittedName>
</protein>
<proteinExistence type="predicted"/>
<feature type="region of interest" description="Disordered" evidence="1">
    <location>
        <begin position="104"/>
        <end position="130"/>
    </location>
</feature>
<gene>
    <name evidence="2" type="ORF">IV203_015007</name>
</gene>
<organism evidence="2 3">
    <name type="scientific">Nitzschia inconspicua</name>
    <dbReference type="NCBI Taxonomy" id="303405"/>
    <lineage>
        <taxon>Eukaryota</taxon>
        <taxon>Sar</taxon>
        <taxon>Stramenopiles</taxon>
        <taxon>Ochrophyta</taxon>
        <taxon>Bacillariophyta</taxon>
        <taxon>Bacillariophyceae</taxon>
        <taxon>Bacillariophycidae</taxon>
        <taxon>Bacillariales</taxon>
        <taxon>Bacillariaceae</taxon>
        <taxon>Nitzschia</taxon>
    </lineage>
</organism>
<sequence>MNSFRDNAIPIWKLFIHYPGRRISNVSAPTGVCHPEMGEQTKNERGQESSRRRPSSRKLHPKKRSSGNAGSVVGVRSPDLIAKETVRMAQRPSSNHFYSCHIEKTEQSGSPRSSSPKSTSRPELPPLGPKYLQIGHDGQIRVLPSDSHSSAFVPISQSIHETNQHYQKNDIISLAPSVSRYQLNSCGAAVFFLLAGLLQLLFGPWHDKESKWKQASYASWWSPPRLGSA</sequence>
<evidence type="ECO:0000256" key="1">
    <source>
        <dbReference type="SAM" id="MobiDB-lite"/>
    </source>
</evidence>
<comment type="caution">
    <text evidence="2">The sequence shown here is derived from an EMBL/GenBank/DDBJ whole genome shotgun (WGS) entry which is preliminary data.</text>
</comment>
<dbReference type="AlphaFoldDB" id="A0A9K3LB35"/>
<evidence type="ECO:0000313" key="2">
    <source>
        <dbReference type="EMBL" id="KAG7358419.1"/>
    </source>
</evidence>
<dbReference type="EMBL" id="JAGRRH010000014">
    <property type="protein sequence ID" value="KAG7358419.1"/>
    <property type="molecule type" value="Genomic_DNA"/>
</dbReference>
<feature type="compositionally biased region" description="Low complexity" evidence="1">
    <location>
        <begin position="108"/>
        <end position="122"/>
    </location>
</feature>
<reference evidence="2" key="2">
    <citation type="submission" date="2021-04" db="EMBL/GenBank/DDBJ databases">
        <authorList>
            <person name="Podell S."/>
        </authorList>
    </citation>
    <scope>NUCLEOTIDE SEQUENCE</scope>
    <source>
        <strain evidence="2">Hildebrandi</strain>
    </source>
</reference>
<dbReference type="Proteomes" id="UP000693970">
    <property type="component" value="Unassembled WGS sequence"/>
</dbReference>
<accession>A0A9K3LB35</accession>
<reference evidence="2" key="1">
    <citation type="journal article" date="2021" name="Sci. Rep.">
        <title>Diploid genomic architecture of Nitzschia inconspicua, an elite biomass production diatom.</title>
        <authorList>
            <person name="Oliver A."/>
            <person name="Podell S."/>
            <person name="Pinowska A."/>
            <person name="Traller J.C."/>
            <person name="Smith S.R."/>
            <person name="McClure R."/>
            <person name="Beliaev A."/>
            <person name="Bohutskyi P."/>
            <person name="Hill E.A."/>
            <person name="Rabines A."/>
            <person name="Zheng H."/>
            <person name="Allen L.Z."/>
            <person name="Kuo A."/>
            <person name="Grigoriev I.V."/>
            <person name="Allen A.E."/>
            <person name="Hazlebeck D."/>
            <person name="Allen E.E."/>
        </authorList>
    </citation>
    <scope>NUCLEOTIDE SEQUENCE</scope>
    <source>
        <strain evidence="2">Hildebrandi</strain>
    </source>
</reference>
<feature type="compositionally biased region" description="Basic and acidic residues" evidence="1">
    <location>
        <begin position="36"/>
        <end position="51"/>
    </location>
</feature>
<name>A0A9K3LB35_9STRA</name>
<keyword evidence="3" id="KW-1185">Reference proteome</keyword>
<evidence type="ECO:0000313" key="3">
    <source>
        <dbReference type="Proteomes" id="UP000693970"/>
    </source>
</evidence>
<feature type="region of interest" description="Disordered" evidence="1">
    <location>
        <begin position="29"/>
        <end position="76"/>
    </location>
</feature>